<dbReference type="GO" id="GO:0008270">
    <property type="term" value="F:zinc ion binding"/>
    <property type="evidence" value="ECO:0007669"/>
    <property type="project" value="UniProtKB-KW"/>
</dbReference>
<feature type="domain" description="Toprim" evidence="8">
    <location>
        <begin position="84"/>
        <end position="182"/>
    </location>
</feature>
<keyword evidence="1 7" id="KW-0479">Metal-binding</keyword>
<dbReference type="GO" id="GO:0006310">
    <property type="term" value="P:DNA recombination"/>
    <property type="evidence" value="ECO:0007669"/>
    <property type="project" value="UniProtKB-UniRule"/>
</dbReference>
<dbReference type="InterPro" id="IPR000093">
    <property type="entry name" value="DNA_Rcmb_RecR"/>
</dbReference>
<evidence type="ECO:0000313" key="9">
    <source>
        <dbReference type="EMBL" id="OGD68976.1"/>
    </source>
</evidence>
<comment type="function">
    <text evidence="7">May play a role in DNA repair. It seems to be involved in an RecBC-independent recombinational process of DNA repair. It may act with RecF and RecO.</text>
</comment>
<dbReference type="GO" id="GO:0003677">
    <property type="term" value="F:DNA binding"/>
    <property type="evidence" value="ECO:0007669"/>
    <property type="project" value="UniProtKB-UniRule"/>
</dbReference>
<dbReference type="InterPro" id="IPR023627">
    <property type="entry name" value="Rcmb_RecR"/>
</dbReference>
<keyword evidence="2 7" id="KW-0227">DNA damage</keyword>
<dbReference type="Proteomes" id="UP000186670">
    <property type="component" value="Unassembled WGS sequence"/>
</dbReference>
<keyword evidence="6 7" id="KW-0234">DNA repair</keyword>
<comment type="caution">
    <text evidence="7">Lacks conserved residue(s) required for the propagation of feature annotation.</text>
</comment>
<comment type="similarity">
    <text evidence="7">Belongs to the RecR family.</text>
</comment>
<keyword evidence="5 7" id="KW-0233">DNA recombination</keyword>
<sequence>MSNNIDKLAEYFSKFPGIGPRQSKRFVYFLLTRDNQYLKELSENILSLKKSVNICEICFCYFQSKNPTAKTQCDICRDTTRDDSVFMIVGKDADMENIEKNNIYNGRYFILGGYLPILKNSASWVRSKELFKLIERELEKGTLKEIILALSLNPEGENTIYHIQQILKPLQEKYSFKMSTLGKGLSTGSELEYSDDDTLKNALKNRS</sequence>
<keyword evidence="4 7" id="KW-0862">Zinc</keyword>
<keyword evidence="3 7" id="KW-0863">Zinc-finger</keyword>
<organism evidence="9 10">
    <name type="scientific">Candidatus Campbellbacteria bacterium RIFCSPHIGHO2_01_FULL_34_10</name>
    <dbReference type="NCBI Taxonomy" id="1797577"/>
    <lineage>
        <taxon>Bacteria</taxon>
        <taxon>Candidatus Campbelliibacteriota</taxon>
    </lineage>
</organism>
<proteinExistence type="inferred from homology"/>
<dbReference type="Gene3D" id="3.40.1360.10">
    <property type="match status" value="1"/>
</dbReference>
<dbReference type="Pfam" id="PF21175">
    <property type="entry name" value="RecR_C"/>
    <property type="match status" value="1"/>
</dbReference>
<accession>A0A1F5EP07</accession>
<dbReference type="Pfam" id="PF21176">
    <property type="entry name" value="RecR_HhH"/>
    <property type="match status" value="1"/>
</dbReference>
<dbReference type="AlphaFoldDB" id="A0A1F5EP07"/>
<dbReference type="Pfam" id="PF13662">
    <property type="entry name" value="Toprim_4"/>
    <property type="match status" value="1"/>
</dbReference>
<dbReference type="PANTHER" id="PTHR30446:SF0">
    <property type="entry name" value="RECOMBINATION PROTEIN RECR"/>
    <property type="match status" value="1"/>
</dbReference>
<evidence type="ECO:0000256" key="7">
    <source>
        <dbReference type="HAMAP-Rule" id="MF_00017"/>
    </source>
</evidence>
<evidence type="ECO:0000256" key="6">
    <source>
        <dbReference type="ARBA" id="ARBA00023204"/>
    </source>
</evidence>
<dbReference type="EMBL" id="MEZZ01000016">
    <property type="protein sequence ID" value="OGD68976.1"/>
    <property type="molecule type" value="Genomic_DNA"/>
</dbReference>
<comment type="caution">
    <text evidence="9">The sequence shown here is derived from an EMBL/GenBank/DDBJ whole genome shotgun (WGS) entry which is preliminary data.</text>
</comment>
<protein>
    <recommendedName>
        <fullName evidence="7">Recombination protein RecR</fullName>
    </recommendedName>
</protein>
<dbReference type="PROSITE" id="PS50880">
    <property type="entry name" value="TOPRIM"/>
    <property type="match status" value="1"/>
</dbReference>
<evidence type="ECO:0000256" key="3">
    <source>
        <dbReference type="ARBA" id="ARBA00022771"/>
    </source>
</evidence>
<gene>
    <name evidence="7" type="primary">recR</name>
    <name evidence="9" type="ORF">A2811_00570</name>
</gene>
<evidence type="ECO:0000256" key="5">
    <source>
        <dbReference type="ARBA" id="ARBA00023172"/>
    </source>
</evidence>
<dbReference type="GO" id="GO:0006281">
    <property type="term" value="P:DNA repair"/>
    <property type="evidence" value="ECO:0007669"/>
    <property type="project" value="UniProtKB-UniRule"/>
</dbReference>
<reference evidence="9 10" key="1">
    <citation type="journal article" date="2016" name="Nat. Commun.">
        <title>Thousands of microbial genomes shed light on interconnected biogeochemical processes in an aquifer system.</title>
        <authorList>
            <person name="Anantharaman K."/>
            <person name="Brown C.T."/>
            <person name="Hug L.A."/>
            <person name="Sharon I."/>
            <person name="Castelle C.J."/>
            <person name="Probst A.J."/>
            <person name="Thomas B.C."/>
            <person name="Singh A."/>
            <person name="Wilkins M.J."/>
            <person name="Karaoz U."/>
            <person name="Brodie E.L."/>
            <person name="Williams K.H."/>
            <person name="Hubbard S.S."/>
            <person name="Banfield J.F."/>
        </authorList>
    </citation>
    <scope>NUCLEOTIDE SEQUENCE [LARGE SCALE GENOMIC DNA]</scope>
</reference>
<evidence type="ECO:0000256" key="2">
    <source>
        <dbReference type="ARBA" id="ARBA00022763"/>
    </source>
</evidence>
<dbReference type="PANTHER" id="PTHR30446">
    <property type="entry name" value="RECOMBINATION PROTEIN RECR"/>
    <property type="match status" value="1"/>
</dbReference>
<name>A0A1F5EP07_9BACT</name>
<evidence type="ECO:0000256" key="1">
    <source>
        <dbReference type="ARBA" id="ARBA00022723"/>
    </source>
</evidence>
<dbReference type="InterPro" id="IPR006171">
    <property type="entry name" value="TOPRIM_dom"/>
</dbReference>
<evidence type="ECO:0000313" key="10">
    <source>
        <dbReference type="Proteomes" id="UP000186670"/>
    </source>
</evidence>
<dbReference type="SUPFAM" id="SSF111304">
    <property type="entry name" value="Recombination protein RecR"/>
    <property type="match status" value="1"/>
</dbReference>
<evidence type="ECO:0000259" key="8">
    <source>
        <dbReference type="PROSITE" id="PS50880"/>
    </source>
</evidence>
<evidence type="ECO:0000256" key="4">
    <source>
        <dbReference type="ARBA" id="ARBA00022833"/>
    </source>
</evidence>
<dbReference type="HAMAP" id="MF_00017">
    <property type="entry name" value="RecR"/>
    <property type="match status" value="1"/>
</dbReference>
<dbReference type="Gene3D" id="1.10.8.420">
    <property type="entry name" value="RecR Domain 1"/>
    <property type="match status" value="1"/>
</dbReference>